<dbReference type="Proteomes" id="UP000273500">
    <property type="component" value="Unassembled WGS sequence"/>
</dbReference>
<protein>
    <submittedName>
        <fullName evidence="1">Uncharacterized protein</fullName>
    </submittedName>
</protein>
<dbReference type="EMBL" id="RWIT01000024">
    <property type="protein sequence ID" value="RSK43211.1"/>
    <property type="molecule type" value="Genomic_DNA"/>
</dbReference>
<dbReference type="OrthoDB" id="884644at2"/>
<accession>A0A428K9Y5</accession>
<name>A0A428K9Y5_9BACT</name>
<proteinExistence type="predicted"/>
<evidence type="ECO:0000313" key="1">
    <source>
        <dbReference type="EMBL" id="RSK43211.1"/>
    </source>
</evidence>
<reference evidence="1 2" key="1">
    <citation type="submission" date="2018-12" db="EMBL/GenBank/DDBJ databases">
        <authorList>
            <person name="Feng G."/>
            <person name="Zhu H."/>
        </authorList>
    </citation>
    <scope>NUCLEOTIDE SEQUENCE [LARGE SCALE GENOMIC DNA]</scope>
    <source>
        <strain evidence="1 2">KCTC 12533</strain>
    </source>
</reference>
<keyword evidence="2" id="KW-1185">Reference proteome</keyword>
<comment type="caution">
    <text evidence="1">The sequence shown here is derived from an EMBL/GenBank/DDBJ whole genome shotgun (WGS) entry which is preliminary data.</text>
</comment>
<dbReference type="RefSeq" id="WP_125424441.1">
    <property type="nucleotide sequence ID" value="NZ_RWIT01000024.1"/>
</dbReference>
<gene>
    <name evidence="1" type="ORF">EI291_21990</name>
</gene>
<dbReference type="AlphaFoldDB" id="A0A428K9Y5"/>
<sequence length="118" mass="13137">MSSEIRLLSEVIRCVPSGAIWHISSDSWAGIKTAFGGLLVDDAGDWQIMITDENRGSVIQKTEEEEVAEKGIHMDIESKDQTTLFRSYDAMSFIGINKGLYERLNSDNIPADLEISLD</sequence>
<organism evidence="1 2">
    <name type="scientific">Hymenobacter rigui</name>
    <dbReference type="NCBI Taxonomy" id="334424"/>
    <lineage>
        <taxon>Bacteria</taxon>
        <taxon>Pseudomonadati</taxon>
        <taxon>Bacteroidota</taxon>
        <taxon>Cytophagia</taxon>
        <taxon>Cytophagales</taxon>
        <taxon>Hymenobacteraceae</taxon>
        <taxon>Hymenobacter</taxon>
    </lineage>
</organism>
<evidence type="ECO:0000313" key="2">
    <source>
        <dbReference type="Proteomes" id="UP000273500"/>
    </source>
</evidence>